<reference evidence="2 3" key="1">
    <citation type="submission" date="2019-12" db="EMBL/GenBank/DDBJ databases">
        <title>Genomic-based taxomic classification of the family Erythrobacteraceae.</title>
        <authorList>
            <person name="Xu L."/>
        </authorList>
    </citation>
    <scope>NUCLEOTIDE SEQUENCE [LARGE SCALE GENOMIC DNA]</scope>
    <source>
        <strain evidence="2 3">DSM 16225</strain>
    </source>
</reference>
<accession>A0A844Y3C1</accession>
<dbReference type="NCBIfam" id="NF005548">
    <property type="entry name" value="PRK07208.1-4"/>
    <property type="match status" value="1"/>
</dbReference>
<keyword evidence="3" id="KW-1185">Reference proteome</keyword>
<dbReference type="PANTHER" id="PTHR21197">
    <property type="entry name" value="UDP-GALACTOPYRANOSE MUTASE"/>
    <property type="match status" value="1"/>
</dbReference>
<feature type="compositionally biased region" description="Basic and acidic residues" evidence="1">
    <location>
        <begin position="510"/>
        <end position="519"/>
    </location>
</feature>
<dbReference type="NCBIfam" id="NF005545">
    <property type="entry name" value="PRK07208.1-1"/>
    <property type="match status" value="1"/>
</dbReference>
<comment type="caution">
    <text evidence="2">The sequence shown here is derived from an EMBL/GenBank/DDBJ whole genome shotgun (WGS) entry which is preliminary data.</text>
</comment>
<evidence type="ECO:0000313" key="3">
    <source>
        <dbReference type="Proteomes" id="UP000444185"/>
    </source>
</evidence>
<dbReference type="EMBL" id="WTYF01000004">
    <property type="protein sequence ID" value="MXO51813.1"/>
    <property type="molecule type" value="Genomic_DNA"/>
</dbReference>
<evidence type="ECO:0000313" key="2">
    <source>
        <dbReference type="EMBL" id="MXO51813.1"/>
    </source>
</evidence>
<dbReference type="SUPFAM" id="SSF51971">
    <property type="entry name" value="Nucleotide-binding domain"/>
    <property type="match status" value="1"/>
</dbReference>
<dbReference type="Gene3D" id="3.50.50.60">
    <property type="entry name" value="FAD/NAD(P)-binding domain"/>
    <property type="match status" value="1"/>
</dbReference>
<dbReference type="AlphaFoldDB" id="A0A844Y3C1"/>
<protein>
    <submittedName>
        <fullName evidence="2">FAD-dependent oxidoreductase</fullName>
    </submittedName>
</protein>
<dbReference type="Pfam" id="PF13450">
    <property type="entry name" value="NAD_binding_8"/>
    <property type="match status" value="1"/>
</dbReference>
<gene>
    <name evidence="2" type="ORF">GRI42_10915</name>
</gene>
<proteinExistence type="predicted"/>
<dbReference type="PANTHER" id="PTHR21197:SF0">
    <property type="entry name" value="UDP-GALACTOPYRANOSE MUTASE"/>
    <property type="match status" value="1"/>
</dbReference>
<feature type="region of interest" description="Disordered" evidence="1">
    <location>
        <begin position="484"/>
        <end position="519"/>
    </location>
</feature>
<dbReference type="GO" id="GO:0008767">
    <property type="term" value="F:UDP-galactopyranose mutase activity"/>
    <property type="evidence" value="ECO:0007669"/>
    <property type="project" value="TreeGrafter"/>
</dbReference>
<organism evidence="2 3">
    <name type="scientific">Qipengyuania gaetbuli</name>
    <dbReference type="NCBI Taxonomy" id="266952"/>
    <lineage>
        <taxon>Bacteria</taxon>
        <taxon>Pseudomonadati</taxon>
        <taxon>Pseudomonadota</taxon>
        <taxon>Alphaproteobacteria</taxon>
        <taxon>Sphingomonadales</taxon>
        <taxon>Erythrobacteraceae</taxon>
        <taxon>Qipengyuania</taxon>
    </lineage>
</organism>
<dbReference type="RefSeq" id="WP_160608512.1">
    <property type="nucleotide sequence ID" value="NZ_WTYF01000004.1"/>
</dbReference>
<dbReference type="Proteomes" id="UP000444185">
    <property type="component" value="Unassembled WGS sequence"/>
</dbReference>
<dbReference type="GO" id="GO:0005829">
    <property type="term" value="C:cytosol"/>
    <property type="evidence" value="ECO:0007669"/>
    <property type="project" value="TreeGrafter"/>
</dbReference>
<dbReference type="OrthoDB" id="9769600at2"/>
<dbReference type="PRINTS" id="PR00411">
    <property type="entry name" value="PNDRDTASEI"/>
</dbReference>
<dbReference type="GO" id="GO:0050660">
    <property type="term" value="F:flavin adenine dinucleotide binding"/>
    <property type="evidence" value="ECO:0007669"/>
    <property type="project" value="TreeGrafter"/>
</dbReference>
<dbReference type="InterPro" id="IPR036188">
    <property type="entry name" value="FAD/NAD-bd_sf"/>
</dbReference>
<evidence type="ECO:0000256" key="1">
    <source>
        <dbReference type="SAM" id="MobiDB-lite"/>
    </source>
</evidence>
<name>A0A844Y3C1_9SPHN</name>
<sequence>MTKNNPSLKVDVAIIGAGPAGLTAAYLLTKRGKTVAVIEKDPTYVGGISRTVEHEGYRFDIGGHRFFSKSQQVVDLWNEILPDDFIQRPRMSRIYYEGKFYSYPLRAFEALWNLGILRSTVCMASYLRYKLFPISEVKSFEDWTTNQFGQKLYSIFFKTYTEKVWGMPCDEMSADWAAQRIKGLSLWSAVTDGLKRSLGLNKKPNDGMATKTLLETFRYPRLGPGMMWDAARDKVLASGRGQVLMGHALERLASHGEGGWRLQAKGPEGSVVIEAGHAISSAPMRELSRRLHPLPETTVQASGLKYRDFLTVALMVEGEDLFPDNWIYIHDSKVKVGRVQNFRSWSPEMIPDPDMACVGLEYFCFEGDGLWSMDDDALVSLATDEMEILGLVDRRKVKSGAVVRQEKAYPVYDEDYAANVDAMRRELEAKHPTLHLVGRNGMHRYNNQDHAMMTAMLTVENIIAGERLYDTWCVNEDAEYHEAGNEGAEVSLPSRPVSEDQAAALASVREVPERLRKSA</sequence>